<dbReference type="AlphaFoldDB" id="A0A854D518"/>
<organism evidence="1 2">
    <name type="scientific">Actinomyces naeslundii</name>
    <dbReference type="NCBI Taxonomy" id="1655"/>
    <lineage>
        <taxon>Bacteria</taxon>
        <taxon>Bacillati</taxon>
        <taxon>Actinomycetota</taxon>
        <taxon>Actinomycetes</taxon>
        <taxon>Actinomycetales</taxon>
        <taxon>Actinomycetaceae</taxon>
        <taxon>Actinomyces</taxon>
    </lineage>
</organism>
<evidence type="ECO:0000313" key="2">
    <source>
        <dbReference type="Proteomes" id="UP000187035"/>
    </source>
</evidence>
<evidence type="ECO:0000313" key="1">
    <source>
        <dbReference type="EMBL" id="OMG36088.1"/>
    </source>
</evidence>
<protein>
    <submittedName>
        <fullName evidence="1">Uncharacterized protein</fullName>
    </submittedName>
</protein>
<dbReference type="EMBL" id="MSRR01000012">
    <property type="protein sequence ID" value="OMG36088.1"/>
    <property type="molecule type" value="Genomic_DNA"/>
</dbReference>
<sequence>MFGAASEVMVVRIAIEERRWGPIENTSLVDDAADESVIENGCRYAALDQSVLDLIPCCR</sequence>
<dbReference type="Proteomes" id="UP000187035">
    <property type="component" value="Unassembled WGS sequence"/>
</dbReference>
<name>A0A854D518_ACTNA</name>
<reference evidence="1 2" key="1">
    <citation type="submission" date="2016-12" db="EMBL/GenBank/DDBJ databases">
        <title>Genomic comparison of strains in the 'Actinomyces naeslundii' group.</title>
        <authorList>
            <person name="Mughal S.R."/>
            <person name="Do T."/>
            <person name="Gilbert S.C."/>
            <person name="Witherden E.A."/>
            <person name="Didelot X."/>
            <person name="Beighton D."/>
        </authorList>
    </citation>
    <scope>NUCLEOTIDE SEQUENCE [LARGE SCALE GENOMIC DNA]</scope>
    <source>
        <strain evidence="1 2">NCTC 10301</strain>
    </source>
</reference>
<comment type="caution">
    <text evidence="1">The sequence shown here is derived from an EMBL/GenBank/DDBJ whole genome shotgun (WGS) entry which is preliminary data.</text>
</comment>
<proteinExistence type="predicted"/>
<accession>A0A854D518</accession>
<gene>
    <name evidence="1" type="ORF">BKH33_06940</name>
</gene>